<feature type="compositionally biased region" description="Polar residues" evidence="1">
    <location>
        <begin position="57"/>
        <end position="66"/>
    </location>
</feature>
<organism evidence="2 3">
    <name type="scientific">Trichonephila clavipes</name>
    <name type="common">Golden silk orbweaver</name>
    <name type="synonym">Nephila clavipes</name>
    <dbReference type="NCBI Taxonomy" id="2585209"/>
    <lineage>
        <taxon>Eukaryota</taxon>
        <taxon>Metazoa</taxon>
        <taxon>Ecdysozoa</taxon>
        <taxon>Arthropoda</taxon>
        <taxon>Chelicerata</taxon>
        <taxon>Arachnida</taxon>
        <taxon>Araneae</taxon>
        <taxon>Araneomorphae</taxon>
        <taxon>Entelegynae</taxon>
        <taxon>Araneoidea</taxon>
        <taxon>Nephilidae</taxon>
        <taxon>Trichonephila</taxon>
    </lineage>
</organism>
<feature type="compositionally biased region" description="Basic and acidic residues" evidence="1">
    <location>
        <begin position="26"/>
        <end position="35"/>
    </location>
</feature>
<reference evidence="2" key="1">
    <citation type="submission" date="2020-08" db="EMBL/GenBank/DDBJ databases">
        <title>Multicomponent nature underlies the extraordinary mechanical properties of spider dragline silk.</title>
        <authorList>
            <person name="Kono N."/>
            <person name="Nakamura H."/>
            <person name="Mori M."/>
            <person name="Yoshida Y."/>
            <person name="Ohtoshi R."/>
            <person name="Malay A.D."/>
            <person name="Moran D.A.P."/>
            <person name="Tomita M."/>
            <person name="Numata K."/>
            <person name="Arakawa K."/>
        </authorList>
    </citation>
    <scope>NUCLEOTIDE SEQUENCE</scope>
</reference>
<proteinExistence type="predicted"/>
<name>A0A8X6SN44_TRICX</name>
<comment type="caution">
    <text evidence="2">The sequence shown here is derived from an EMBL/GenBank/DDBJ whole genome shotgun (WGS) entry which is preliminary data.</text>
</comment>
<protein>
    <submittedName>
        <fullName evidence="2">Uncharacterized protein</fullName>
    </submittedName>
</protein>
<dbReference type="AlphaFoldDB" id="A0A8X6SN44"/>
<accession>A0A8X6SN44</accession>
<keyword evidence="3" id="KW-1185">Reference proteome</keyword>
<feature type="region of interest" description="Disordered" evidence="1">
    <location>
        <begin position="26"/>
        <end position="66"/>
    </location>
</feature>
<dbReference type="EMBL" id="BMAU01021341">
    <property type="protein sequence ID" value="GFY16769.1"/>
    <property type="molecule type" value="Genomic_DNA"/>
</dbReference>
<dbReference type="Proteomes" id="UP000887159">
    <property type="component" value="Unassembled WGS sequence"/>
</dbReference>
<evidence type="ECO:0000313" key="2">
    <source>
        <dbReference type="EMBL" id="GFY16769.1"/>
    </source>
</evidence>
<evidence type="ECO:0000256" key="1">
    <source>
        <dbReference type="SAM" id="MobiDB-lite"/>
    </source>
</evidence>
<sequence>MLQRSRHGSTGDVLFTDEYFREQKSPFQCGRDHGDQSMNQQEPEGECNEWQKDDTRAPSSGRMNTYRVSLPPRWRADVPMSARAKPLEFVLY</sequence>
<evidence type="ECO:0000313" key="3">
    <source>
        <dbReference type="Proteomes" id="UP000887159"/>
    </source>
</evidence>
<gene>
    <name evidence="2" type="ORF">TNCV_4337701</name>
</gene>